<sequence>MLALWLVLALLAPGWAQDSLLNVCMDAQHHKSKPGPEGSLYGQVSAAPQERIRNVPLCKEDCEQWWEDCKDSATCKVNWHKGWNWTTGKEP</sequence>
<dbReference type="PANTHER" id="PTHR10517:SF14">
    <property type="entry name" value="FOLATE RECEPTOR 1-RELATED"/>
    <property type="match status" value="1"/>
</dbReference>
<evidence type="ECO:0000256" key="4">
    <source>
        <dbReference type="SAM" id="SignalP"/>
    </source>
</evidence>
<dbReference type="PANTHER" id="PTHR10517">
    <property type="entry name" value="FOLATE RECEPTOR"/>
    <property type="match status" value="1"/>
</dbReference>
<dbReference type="Ensembl" id="ENSCJPT00005009086.1">
    <property type="protein sequence ID" value="ENSCJPP00005005629.1"/>
    <property type="gene ID" value="ENSCJPG00005005355.1"/>
</dbReference>
<reference evidence="6" key="2">
    <citation type="submission" date="2025-08" db="UniProtKB">
        <authorList>
            <consortium name="Ensembl"/>
        </authorList>
    </citation>
    <scope>IDENTIFICATION</scope>
</reference>
<accession>A0A8C2SYA9</accession>
<dbReference type="GeneTree" id="ENSGT00960000191464"/>
<dbReference type="GO" id="GO:0009897">
    <property type="term" value="C:external side of plasma membrane"/>
    <property type="evidence" value="ECO:0007669"/>
    <property type="project" value="TreeGrafter"/>
</dbReference>
<keyword evidence="3" id="KW-1015">Disulfide bond</keyword>
<feature type="domain" description="Folate receptor-like" evidence="5">
    <location>
        <begin position="48"/>
        <end position="89"/>
    </location>
</feature>
<dbReference type="Pfam" id="PF03024">
    <property type="entry name" value="Folate_rec"/>
    <property type="match status" value="1"/>
</dbReference>
<protein>
    <recommendedName>
        <fullName evidence="5">Folate receptor-like domain-containing protein</fullName>
    </recommendedName>
</protein>
<dbReference type="InterPro" id="IPR004269">
    <property type="entry name" value="Folate_rcpt"/>
</dbReference>
<dbReference type="Proteomes" id="UP000694412">
    <property type="component" value="Chromosome 1"/>
</dbReference>
<dbReference type="InterPro" id="IPR018143">
    <property type="entry name" value="Folate_rcpt-like"/>
</dbReference>
<evidence type="ECO:0000256" key="3">
    <source>
        <dbReference type="ARBA" id="ARBA00023157"/>
    </source>
</evidence>
<name>A0A8C2SYA9_COTJA</name>
<evidence type="ECO:0000259" key="5">
    <source>
        <dbReference type="Pfam" id="PF03024"/>
    </source>
</evidence>
<keyword evidence="7" id="KW-1185">Reference proteome</keyword>
<evidence type="ECO:0000313" key="7">
    <source>
        <dbReference type="Proteomes" id="UP000694412"/>
    </source>
</evidence>
<comment type="similarity">
    <text evidence="1">Belongs to the folate receptor family.</text>
</comment>
<reference evidence="6" key="3">
    <citation type="submission" date="2025-09" db="UniProtKB">
        <authorList>
            <consortium name="Ensembl"/>
        </authorList>
    </citation>
    <scope>IDENTIFICATION</scope>
</reference>
<proteinExistence type="inferred from homology"/>
<keyword evidence="2 4" id="KW-0732">Signal</keyword>
<dbReference type="GO" id="GO:0038023">
    <property type="term" value="F:signaling receptor activity"/>
    <property type="evidence" value="ECO:0007669"/>
    <property type="project" value="TreeGrafter"/>
</dbReference>
<dbReference type="AlphaFoldDB" id="A0A8C2SYA9"/>
<reference evidence="6" key="1">
    <citation type="submission" date="2015-11" db="EMBL/GenBank/DDBJ databases">
        <authorList>
            <consortium name="International Coturnix japonica Genome Analysis Consortium"/>
            <person name="Warren W."/>
            <person name="Burt D.W."/>
            <person name="Antin P.B."/>
            <person name="Lanford R."/>
            <person name="Gros J."/>
            <person name="Wilson R.K."/>
        </authorList>
    </citation>
    <scope>NUCLEOTIDE SEQUENCE [LARGE SCALE GENOMIC DNA]</scope>
</reference>
<evidence type="ECO:0000313" key="6">
    <source>
        <dbReference type="Ensembl" id="ENSCJPP00005005629.1"/>
    </source>
</evidence>
<organism evidence="6 7">
    <name type="scientific">Coturnix japonica</name>
    <name type="common">Japanese quail</name>
    <name type="synonym">Coturnix coturnix japonica</name>
    <dbReference type="NCBI Taxonomy" id="93934"/>
    <lineage>
        <taxon>Eukaryota</taxon>
        <taxon>Metazoa</taxon>
        <taxon>Chordata</taxon>
        <taxon>Craniata</taxon>
        <taxon>Vertebrata</taxon>
        <taxon>Euteleostomi</taxon>
        <taxon>Archelosauria</taxon>
        <taxon>Archosauria</taxon>
        <taxon>Dinosauria</taxon>
        <taxon>Saurischia</taxon>
        <taxon>Theropoda</taxon>
        <taxon>Coelurosauria</taxon>
        <taxon>Aves</taxon>
        <taxon>Neognathae</taxon>
        <taxon>Galloanserae</taxon>
        <taxon>Galliformes</taxon>
        <taxon>Phasianidae</taxon>
        <taxon>Perdicinae</taxon>
        <taxon>Coturnix</taxon>
    </lineage>
</organism>
<feature type="chain" id="PRO_5034374456" description="Folate receptor-like domain-containing protein" evidence="4">
    <location>
        <begin position="17"/>
        <end position="91"/>
    </location>
</feature>
<evidence type="ECO:0000256" key="1">
    <source>
        <dbReference type="ARBA" id="ARBA00007932"/>
    </source>
</evidence>
<feature type="signal peptide" evidence="4">
    <location>
        <begin position="1"/>
        <end position="16"/>
    </location>
</feature>
<evidence type="ECO:0000256" key="2">
    <source>
        <dbReference type="ARBA" id="ARBA00022729"/>
    </source>
</evidence>